<reference evidence="3 4" key="1">
    <citation type="submission" date="2018-04" db="EMBL/GenBank/DDBJ databases">
        <title>The genome of golden apple snail Pomacea canaliculata provides insight into stress tolerance and invasive adaptation.</title>
        <authorList>
            <person name="Liu C."/>
            <person name="Liu B."/>
            <person name="Ren Y."/>
            <person name="Zhang Y."/>
            <person name="Wang H."/>
            <person name="Li S."/>
            <person name="Jiang F."/>
            <person name="Yin L."/>
            <person name="Zhang G."/>
            <person name="Qian W."/>
            <person name="Fan W."/>
        </authorList>
    </citation>
    <scope>NUCLEOTIDE SEQUENCE [LARGE SCALE GENOMIC DNA]</scope>
    <source>
        <strain evidence="3">SZHN2017</strain>
        <tissue evidence="3">Muscle</tissue>
    </source>
</reference>
<evidence type="ECO:0000256" key="1">
    <source>
        <dbReference type="SAM" id="SignalP"/>
    </source>
</evidence>
<evidence type="ECO:0000313" key="4">
    <source>
        <dbReference type="Proteomes" id="UP000245119"/>
    </source>
</evidence>
<proteinExistence type="predicted"/>
<protein>
    <recommendedName>
        <fullName evidence="2">C-type lectin domain-containing protein</fullName>
    </recommendedName>
</protein>
<accession>A0A2T7PTX9</accession>
<dbReference type="EMBL" id="PZQS01000002">
    <property type="protein sequence ID" value="PVD36837.1"/>
    <property type="molecule type" value="Genomic_DNA"/>
</dbReference>
<organism evidence="3 4">
    <name type="scientific">Pomacea canaliculata</name>
    <name type="common">Golden apple snail</name>
    <dbReference type="NCBI Taxonomy" id="400727"/>
    <lineage>
        <taxon>Eukaryota</taxon>
        <taxon>Metazoa</taxon>
        <taxon>Spiralia</taxon>
        <taxon>Lophotrochozoa</taxon>
        <taxon>Mollusca</taxon>
        <taxon>Gastropoda</taxon>
        <taxon>Caenogastropoda</taxon>
        <taxon>Architaenioglossa</taxon>
        <taxon>Ampullarioidea</taxon>
        <taxon>Ampullariidae</taxon>
        <taxon>Pomacea</taxon>
    </lineage>
</organism>
<dbReference type="SUPFAM" id="SSF56436">
    <property type="entry name" value="C-type lectin-like"/>
    <property type="match status" value="1"/>
</dbReference>
<name>A0A2T7PTX9_POMCA</name>
<keyword evidence="1" id="KW-0732">Signal</keyword>
<dbReference type="InterPro" id="IPR016186">
    <property type="entry name" value="C-type_lectin-like/link_sf"/>
</dbReference>
<feature type="domain" description="C-type lectin" evidence="2">
    <location>
        <begin position="40"/>
        <end position="125"/>
    </location>
</feature>
<dbReference type="CDD" id="cd00037">
    <property type="entry name" value="CLECT"/>
    <property type="match status" value="1"/>
</dbReference>
<dbReference type="InterPro" id="IPR001304">
    <property type="entry name" value="C-type_lectin-like"/>
</dbReference>
<dbReference type="Pfam" id="PF00059">
    <property type="entry name" value="Lectin_C"/>
    <property type="match status" value="1"/>
</dbReference>
<feature type="signal peptide" evidence="1">
    <location>
        <begin position="1"/>
        <end position="23"/>
    </location>
</feature>
<gene>
    <name evidence="3" type="ORF">C0Q70_03827</name>
</gene>
<dbReference type="SMART" id="SM00034">
    <property type="entry name" value="CLECT"/>
    <property type="match status" value="1"/>
</dbReference>
<keyword evidence="4" id="KW-1185">Reference proteome</keyword>
<dbReference type="InterPro" id="IPR016187">
    <property type="entry name" value="CTDL_fold"/>
</dbReference>
<dbReference type="InterPro" id="IPR050828">
    <property type="entry name" value="C-type_lectin/matrix_domain"/>
</dbReference>
<evidence type="ECO:0000259" key="2">
    <source>
        <dbReference type="PROSITE" id="PS50041"/>
    </source>
</evidence>
<dbReference type="Proteomes" id="UP000245119">
    <property type="component" value="Linkage Group LG2"/>
</dbReference>
<dbReference type="AlphaFoldDB" id="A0A2T7PTX9"/>
<comment type="caution">
    <text evidence="3">The sequence shown here is derived from an EMBL/GenBank/DDBJ whole genome shotgun (WGS) entry which is preliminary data.</text>
</comment>
<dbReference type="PANTHER" id="PTHR45710:SF26">
    <property type="entry name" value="RH26557P"/>
    <property type="match status" value="1"/>
</dbReference>
<evidence type="ECO:0000313" key="3">
    <source>
        <dbReference type="EMBL" id="PVD36837.1"/>
    </source>
</evidence>
<dbReference type="Gene3D" id="3.10.100.10">
    <property type="entry name" value="Mannose-Binding Protein A, subunit A"/>
    <property type="match status" value="1"/>
</dbReference>
<sequence length="373" mass="42374">MHVLSRSVALAWVTLFFVPYAAAQTTCSKFAGQASKVVTVGNTCYYGFSSTEYWDNAQTRCESQGTHLVHLQTITKQRDVYAALGSDFTQHWMGLVYLNSEWKWYTNTQNTVSAMNDVDTRWEGGHRGRVPTLPAPPTSGYSRPHSVRAVYFTLTGSQTDVSPSTYLTTVPSQPSSATENPDLFAVDTGPDFTQHWMGLVYLNNEWEWYTNTQNTVSAMNDVDTRWEGGSSGESAYTTSSSNQWVLKATPRTSWYRAVCEDGTSIHPEIPRFYNDGHRGIYCYPKLYIIHNSGLNSVYFHPEIHSNHISEFSIIFLFTNIDSIHNRDYIIHNSGLNSVYFHPEIHSNHISEFSIIFFDTNIDSIHNRDFTTII</sequence>
<dbReference type="PANTHER" id="PTHR45710">
    <property type="entry name" value="C-TYPE LECTIN DOMAIN-CONTAINING PROTEIN 180"/>
    <property type="match status" value="1"/>
</dbReference>
<dbReference type="PROSITE" id="PS50041">
    <property type="entry name" value="C_TYPE_LECTIN_2"/>
    <property type="match status" value="1"/>
</dbReference>
<feature type="chain" id="PRO_5015588045" description="C-type lectin domain-containing protein" evidence="1">
    <location>
        <begin position="24"/>
        <end position="373"/>
    </location>
</feature>